<evidence type="ECO:0000256" key="5">
    <source>
        <dbReference type="ARBA" id="ARBA00023136"/>
    </source>
</evidence>
<evidence type="ECO:0000256" key="6">
    <source>
        <dbReference type="SAM" id="Phobius"/>
    </source>
</evidence>
<dbReference type="Pfam" id="PF15982">
    <property type="entry name" value="TMEM135_C_rich"/>
    <property type="match status" value="1"/>
</dbReference>
<comment type="subcellular location">
    <subcellularLocation>
        <location evidence="1">Endomembrane system</location>
        <topology evidence="1">Multi-pass membrane protein</topology>
    </subcellularLocation>
</comment>
<keyword evidence="5 6" id="KW-0472">Membrane</keyword>
<comment type="similarity">
    <text evidence="2">Belongs to the TMEM135 family.</text>
</comment>
<evidence type="ECO:0000256" key="3">
    <source>
        <dbReference type="ARBA" id="ARBA00022692"/>
    </source>
</evidence>
<feature type="transmembrane region" description="Helical" evidence="6">
    <location>
        <begin position="74"/>
        <end position="94"/>
    </location>
</feature>
<evidence type="ECO:0000256" key="2">
    <source>
        <dbReference type="ARBA" id="ARBA00008924"/>
    </source>
</evidence>
<protein>
    <submittedName>
        <fullName evidence="9">Transmembrane protein 135 N-terminal domain-containing protein</fullName>
    </submittedName>
</protein>
<keyword evidence="8" id="KW-1185">Reference proteome</keyword>
<reference evidence="9" key="1">
    <citation type="submission" date="2022-11" db="UniProtKB">
        <authorList>
            <consortium name="WormBaseParasite"/>
        </authorList>
    </citation>
    <scope>IDENTIFICATION</scope>
</reference>
<name>A0A914C7Q8_9BILA</name>
<feature type="transmembrane region" description="Helical" evidence="6">
    <location>
        <begin position="311"/>
        <end position="339"/>
    </location>
</feature>
<feature type="transmembrane region" description="Helical" evidence="6">
    <location>
        <begin position="159"/>
        <end position="179"/>
    </location>
</feature>
<evidence type="ECO:0000313" key="8">
    <source>
        <dbReference type="Proteomes" id="UP000887540"/>
    </source>
</evidence>
<accession>A0A914C7Q8</accession>
<organism evidence="8 9">
    <name type="scientific">Acrobeloides nanus</name>
    <dbReference type="NCBI Taxonomy" id="290746"/>
    <lineage>
        <taxon>Eukaryota</taxon>
        <taxon>Metazoa</taxon>
        <taxon>Ecdysozoa</taxon>
        <taxon>Nematoda</taxon>
        <taxon>Chromadorea</taxon>
        <taxon>Rhabditida</taxon>
        <taxon>Tylenchina</taxon>
        <taxon>Cephalobomorpha</taxon>
        <taxon>Cephaloboidea</taxon>
        <taxon>Cephalobidae</taxon>
        <taxon>Acrobeloides</taxon>
    </lineage>
</organism>
<dbReference type="Proteomes" id="UP000887540">
    <property type="component" value="Unplaced"/>
</dbReference>
<sequence>MTALSKFFRQTLGLELLTANCHEYCHVWNPNCHGAVLDACKDGFPFCLKTYTTFYLISSLIRKKDPRKIDYKRLVNDVLRSSVFLTMNMFWYVFLICRMRQLLGFGTWPTVSFVNGFLSSFLAIIIEKKQRRPMLALYLTNLASETAYTQLVSRGYLKFISNGQSILFAAGLFGFLYLYKQNKLDKELSSILNLTHQLEGKDEILPLKRMPRFLQMFYQAIRKHESGKHDLCQHKYSCLSNVAESTSKNFAIGLTISVCLASIRSIRQPTSLLKNLLSWSNLKMPAFFASMPLLYHSSKCIMHRTLNKDSALITATSGFISGASMLFYPSTSIALYIFWKCVEIYYFKLVEKGVIPSIKHGDILLYTLSTGYVLGNAFIEPQNLRKGYYQFLCGLTGDRVNLLNRRLFDKFGFHSNVLFENYIPKLDHKVVTINPALYLPIQPPK</sequence>
<dbReference type="PANTHER" id="PTHR12459:SF15">
    <property type="entry name" value="TRANSMEMBRANE PROTEIN 135"/>
    <property type="match status" value="1"/>
</dbReference>
<dbReference type="GO" id="GO:0012505">
    <property type="term" value="C:endomembrane system"/>
    <property type="evidence" value="ECO:0007669"/>
    <property type="project" value="UniProtKB-SubCell"/>
</dbReference>
<dbReference type="InterPro" id="IPR031926">
    <property type="entry name" value="TMEM135_N"/>
</dbReference>
<evidence type="ECO:0000256" key="4">
    <source>
        <dbReference type="ARBA" id="ARBA00022989"/>
    </source>
</evidence>
<proteinExistence type="inferred from homology"/>
<evidence type="ECO:0000256" key="1">
    <source>
        <dbReference type="ARBA" id="ARBA00004127"/>
    </source>
</evidence>
<dbReference type="WBParaSite" id="ACRNAN_Path_518.g1963.t1">
    <property type="protein sequence ID" value="ACRNAN_Path_518.g1963.t1"/>
    <property type="gene ID" value="ACRNAN_Path_518.g1963"/>
</dbReference>
<evidence type="ECO:0000259" key="7">
    <source>
        <dbReference type="Pfam" id="PF15982"/>
    </source>
</evidence>
<evidence type="ECO:0000313" key="9">
    <source>
        <dbReference type="WBParaSite" id="ACRNAN_Path_518.g1963.t1"/>
    </source>
</evidence>
<dbReference type="AlphaFoldDB" id="A0A914C7Q8"/>
<dbReference type="InterPro" id="IPR026749">
    <property type="entry name" value="Tmem135"/>
</dbReference>
<keyword evidence="3 6" id="KW-0812">Transmembrane</keyword>
<feature type="transmembrane region" description="Helical" evidence="6">
    <location>
        <begin position="106"/>
        <end position="126"/>
    </location>
</feature>
<dbReference type="PANTHER" id="PTHR12459">
    <property type="entry name" value="TRANSMEMBRANE PROTEIN 135-RELATED"/>
    <property type="match status" value="1"/>
</dbReference>
<feature type="domain" description="Transmembrane protein 135 N-terminal" evidence="7">
    <location>
        <begin position="20"/>
        <end position="148"/>
    </location>
</feature>
<keyword evidence="4 6" id="KW-1133">Transmembrane helix</keyword>